<dbReference type="AlphaFoldDB" id="A0A9W6PUP0"/>
<evidence type="ECO:0000313" key="1">
    <source>
        <dbReference type="EMBL" id="GLW63399.1"/>
    </source>
</evidence>
<dbReference type="EMBL" id="BSRZ01000002">
    <property type="protein sequence ID" value="GLW63399.1"/>
    <property type="molecule type" value="Genomic_DNA"/>
</dbReference>
<proteinExistence type="predicted"/>
<protein>
    <submittedName>
        <fullName evidence="1">Uncharacterized protein</fullName>
    </submittedName>
</protein>
<keyword evidence="2" id="KW-1185">Reference proteome</keyword>
<organism evidence="1 2">
    <name type="scientific">Actinomadura rubrobrunea</name>
    <dbReference type="NCBI Taxonomy" id="115335"/>
    <lineage>
        <taxon>Bacteria</taxon>
        <taxon>Bacillati</taxon>
        <taxon>Actinomycetota</taxon>
        <taxon>Actinomycetes</taxon>
        <taxon>Streptosporangiales</taxon>
        <taxon>Thermomonosporaceae</taxon>
        <taxon>Actinomadura</taxon>
    </lineage>
</organism>
<dbReference type="Proteomes" id="UP001165124">
    <property type="component" value="Unassembled WGS sequence"/>
</dbReference>
<sequence>MFVPRLPGAARPVRLLDKLPVRLYADGDHDADDPVRARVTDGRAPLDEIRATADEVVLKRSATCDLCAAPHQVGALTYVGCVPLRRGWPHSIPVWAPRQGLDALRPGLLNVTGSTAGG</sequence>
<gene>
    <name evidence="1" type="ORF">Arub01_16430</name>
</gene>
<evidence type="ECO:0000313" key="2">
    <source>
        <dbReference type="Proteomes" id="UP001165124"/>
    </source>
</evidence>
<accession>A0A9W6PUP0</accession>
<name>A0A9W6PUP0_9ACTN</name>
<comment type="caution">
    <text evidence="1">The sequence shown here is derived from an EMBL/GenBank/DDBJ whole genome shotgun (WGS) entry which is preliminary data.</text>
</comment>
<reference evidence="1" key="1">
    <citation type="submission" date="2023-02" db="EMBL/GenBank/DDBJ databases">
        <title>Actinomadura rubrobrunea NBRC 14622.</title>
        <authorList>
            <person name="Ichikawa N."/>
            <person name="Sato H."/>
            <person name="Tonouchi N."/>
        </authorList>
    </citation>
    <scope>NUCLEOTIDE SEQUENCE</scope>
    <source>
        <strain evidence="1">NBRC 14622</strain>
    </source>
</reference>